<keyword evidence="8" id="KW-0460">Magnesium</keyword>
<comment type="cofactor">
    <cofactor evidence="1">
        <name>Mg(2+)</name>
        <dbReference type="ChEBI" id="CHEBI:18420"/>
    </cofactor>
</comment>
<evidence type="ECO:0000256" key="8">
    <source>
        <dbReference type="ARBA" id="ARBA00022842"/>
    </source>
</evidence>
<keyword evidence="2" id="KW-1277">Toxin-antitoxin system</keyword>
<dbReference type="CDD" id="cd05403">
    <property type="entry name" value="NT_KNTase_like"/>
    <property type="match status" value="1"/>
</dbReference>
<evidence type="ECO:0000256" key="3">
    <source>
        <dbReference type="ARBA" id="ARBA00022679"/>
    </source>
</evidence>
<keyword evidence="12" id="KW-1185">Reference proteome</keyword>
<name>A0A7W6ZTF5_9HYPH</name>
<keyword evidence="5" id="KW-0479">Metal-binding</keyword>
<evidence type="ECO:0000256" key="7">
    <source>
        <dbReference type="ARBA" id="ARBA00022840"/>
    </source>
</evidence>
<evidence type="ECO:0000256" key="6">
    <source>
        <dbReference type="ARBA" id="ARBA00022741"/>
    </source>
</evidence>
<evidence type="ECO:0000256" key="4">
    <source>
        <dbReference type="ARBA" id="ARBA00022695"/>
    </source>
</evidence>
<keyword evidence="4" id="KW-0548">Nucleotidyltransferase</keyword>
<dbReference type="SUPFAM" id="SSF81301">
    <property type="entry name" value="Nucleotidyltransferase"/>
    <property type="match status" value="1"/>
</dbReference>
<evidence type="ECO:0000256" key="9">
    <source>
        <dbReference type="ARBA" id="ARBA00038276"/>
    </source>
</evidence>
<dbReference type="InterPro" id="IPR043519">
    <property type="entry name" value="NT_sf"/>
</dbReference>
<keyword evidence="7" id="KW-0067">ATP-binding</keyword>
<dbReference type="PANTHER" id="PTHR33571:SF12">
    <property type="entry name" value="BSL3053 PROTEIN"/>
    <property type="match status" value="1"/>
</dbReference>
<protein>
    <recommendedName>
        <fullName evidence="10">Polymerase nucleotidyl transferase domain-containing protein</fullName>
    </recommendedName>
</protein>
<evidence type="ECO:0000256" key="1">
    <source>
        <dbReference type="ARBA" id="ARBA00001946"/>
    </source>
</evidence>
<keyword evidence="6" id="KW-0547">Nucleotide-binding</keyword>
<feature type="domain" description="Polymerase nucleotidyl transferase" evidence="10">
    <location>
        <begin position="28"/>
        <end position="99"/>
    </location>
</feature>
<dbReference type="GO" id="GO:0005524">
    <property type="term" value="F:ATP binding"/>
    <property type="evidence" value="ECO:0007669"/>
    <property type="project" value="UniProtKB-KW"/>
</dbReference>
<comment type="similarity">
    <text evidence="9">Belongs to the MntA antitoxin family.</text>
</comment>
<proteinExistence type="inferred from homology"/>
<evidence type="ECO:0000256" key="5">
    <source>
        <dbReference type="ARBA" id="ARBA00022723"/>
    </source>
</evidence>
<reference evidence="11 12" key="1">
    <citation type="submission" date="2020-08" db="EMBL/GenBank/DDBJ databases">
        <title>Genomic Encyclopedia of Type Strains, Phase IV (KMG-V): Genome sequencing to study the core and pangenomes of soil and plant-associated prokaryotes.</title>
        <authorList>
            <person name="Whitman W."/>
        </authorList>
    </citation>
    <scope>NUCLEOTIDE SEQUENCE [LARGE SCALE GENOMIC DNA]</scope>
    <source>
        <strain evidence="11 12">SEMIA 492</strain>
    </source>
</reference>
<evidence type="ECO:0000313" key="11">
    <source>
        <dbReference type="EMBL" id="MBB4568431.1"/>
    </source>
</evidence>
<dbReference type="GO" id="GO:0046872">
    <property type="term" value="F:metal ion binding"/>
    <property type="evidence" value="ECO:0007669"/>
    <property type="project" value="UniProtKB-KW"/>
</dbReference>
<dbReference type="AlphaFoldDB" id="A0A7W6ZTF5"/>
<dbReference type="Pfam" id="PF01909">
    <property type="entry name" value="NTP_transf_2"/>
    <property type="match status" value="1"/>
</dbReference>
<dbReference type="InterPro" id="IPR052038">
    <property type="entry name" value="Type-VII_TA_antitoxin"/>
</dbReference>
<evidence type="ECO:0000313" key="12">
    <source>
        <dbReference type="Proteomes" id="UP000543836"/>
    </source>
</evidence>
<dbReference type="Gene3D" id="3.30.460.10">
    <property type="entry name" value="Beta Polymerase, domain 2"/>
    <property type="match status" value="1"/>
</dbReference>
<accession>A0A7W6ZTF5</accession>
<dbReference type="EMBL" id="JACIIG010000005">
    <property type="protein sequence ID" value="MBB4568431.1"/>
    <property type="molecule type" value="Genomic_DNA"/>
</dbReference>
<dbReference type="Proteomes" id="UP000543836">
    <property type="component" value="Unassembled WGS sequence"/>
</dbReference>
<evidence type="ECO:0000259" key="10">
    <source>
        <dbReference type="Pfam" id="PF01909"/>
    </source>
</evidence>
<dbReference type="PANTHER" id="PTHR33571">
    <property type="entry name" value="SSL8005 PROTEIN"/>
    <property type="match status" value="1"/>
</dbReference>
<dbReference type="GO" id="GO:0016779">
    <property type="term" value="F:nucleotidyltransferase activity"/>
    <property type="evidence" value="ECO:0007669"/>
    <property type="project" value="UniProtKB-KW"/>
</dbReference>
<evidence type="ECO:0000256" key="2">
    <source>
        <dbReference type="ARBA" id="ARBA00022649"/>
    </source>
</evidence>
<sequence>MRYNIRMNRNETIARLKNNANAIRALGATSLYLFGSVSRNEARSSSDVDIFIDYDPASRFNAFDLISIKFLLEEDLHTPVDITTRDGLHPRLRPAIERSATRVF</sequence>
<gene>
    <name evidence="11" type="ORF">GGE60_002547</name>
</gene>
<organism evidence="11 12">
    <name type="scientific">Rhizobium leucaenae</name>
    <dbReference type="NCBI Taxonomy" id="29450"/>
    <lineage>
        <taxon>Bacteria</taxon>
        <taxon>Pseudomonadati</taxon>
        <taxon>Pseudomonadota</taxon>
        <taxon>Alphaproteobacteria</taxon>
        <taxon>Hyphomicrobiales</taxon>
        <taxon>Rhizobiaceae</taxon>
        <taxon>Rhizobium/Agrobacterium group</taxon>
        <taxon>Rhizobium</taxon>
    </lineage>
</organism>
<keyword evidence="3" id="KW-0808">Transferase</keyword>
<comment type="caution">
    <text evidence="11">The sequence shown here is derived from an EMBL/GenBank/DDBJ whole genome shotgun (WGS) entry which is preliminary data.</text>
</comment>
<dbReference type="InterPro" id="IPR002934">
    <property type="entry name" value="Polymerase_NTP_transf_dom"/>
</dbReference>